<name>A0A286GHX9_9PROT</name>
<sequence>MLKTSHTLAAAGLALALGATPALAQDQSASTGKGEGYETQVLRSDTWKPGYTKTDGGDYTMIVPETQDEADGMPMTVVRSDQWKPGYVKSDDGDYILLAPAEEAKDESVRILRSDAWKPGYMKTDQGDYMMIVGGGEG</sequence>
<reference evidence="2 3" key="1">
    <citation type="submission" date="2017-09" db="EMBL/GenBank/DDBJ databases">
        <authorList>
            <person name="Ehlers B."/>
            <person name="Leendertz F.H."/>
        </authorList>
    </citation>
    <scope>NUCLEOTIDE SEQUENCE [LARGE SCALE GENOMIC DNA]</scope>
    <source>
        <strain evidence="2 3">USBA 140</strain>
    </source>
</reference>
<evidence type="ECO:0008006" key="4">
    <source>
        <dbReference type="Google" id="ProtNLM"/>
    </source>
</evidence>
<accession>A0A286GHX9</accession>
<evidence type="ECO:0000256" key="1">
    <source>
        <dbReference type="SAM" id="SignalP"/>
    </source>
</evidence>
<dbReference type="RefSeq" id="WP_097279100.1">
    <property type="nucleotide sequence ID" value="NZ_OCNJ01000004.1"/>
</dbReference>
<feature type="signal peptide" evidence="1">
    <location>
        <begin position="1"/>
        <end position="24"/>
    </location>
</feature>
<evidence type="ECO:0000313" key="2">
    <source>
        <dbReference type="EMBL" id="SOD94826.1"/>
    </source>
</evidence>
<organism evidence="2 3">
    <name type="scientific">Caenispirillum bisanense</name>
    <dbReference type="NCBI Taxonomy" id="414052"/>
    <lineage>
        <taxon>Bacteria</taxon>
        <taxon>Pseudomonadati</taxon>
        <taxon>Pseudomonadota</taxon>
        <taxon>Alphaproteobacteria</taxon>
        <taxon>Rhodospirillales</taxon>
        <taxon>Novispirillaceae</taxon>
        <taxon>Caenispirillum</taxon>
    </lineage>
</organism>
<dbReference type="OrthoDB" id="9850371at2"/>
<proteinExistence type="predicted"/>
<gene>
    <name evidence="2" type="ORF">SAMN05421508_104134</name>
</gene>
<evidence type="ECO:0000313" key="3">
    <source>
        <dbReference type="Proteomes" id="UP000219621"/>
    </source>
</evidence>
<dbReference type="EMBL" id="OCNJ01000004">
    <property type="protein sequence ID" value="SOD94826.1"/>
    <property type="molecule type" value="Genomic_DNA"/>
</dbReference>
<keyword evidence="3" id="KW-1185">Reference proteome</keyword>
<protein>
    <recommendedName>
        <fullName evidence="4">Nickel/cobalt transporter regulator</fullName>
    </recommendedName>
</protein>
<dbReference type="Proteomes" id="UP000219621">
    <property type="component" value="Unassembled WGS sequence"/>
</dbReference>
<feature type="chain" id="PRO_5012628788" description="Nickel/cobalt transporter regulator" evidence="1">
    <location>
        <begin position="25"/>
        <end position="138"/>
    </location>
</feature>
<keyword evidence="1" id="KW-0732">Signal</keyword>
<dbReference type="AlphaFoldDB" id="A0A286GHX9"/>